<feature type="transmembrane region" description="Helical" evidence="1">
    <location>
        <begin position="142"/>
        <end position="168"/>
    </location>
</feature>
<gene>
    <name evidence="2" type="ORF">SAMN02745163_03304</name>
</gene>
<proteinExistence type="predicted"/>
<dbReference type="EMBL" id="FQZB01000014">
    <property type="protein sequence ID" value="SHK15911.1"/>
    <property type="molecule type" value="Genomic_DNA"/>
</dbReference>
<feature type="transmembrane region" description="Helical" evidence="1">
    <location>
        <begin position="425"/>
        <end position="445"/>
    </location>
</feature>
<feature type="transmembrane region" description="Helical" evidence="1">
    <location>
        <begin position="188"/>
        <end position="207"/>
    </location>
</feature>
<feature type="transmembrane region" description="Helical" evidence="1">
    <location>
        <begin position="391"/>
        <end position="413"/>
    </location>
</feature>
<feature type="transmembrane region" description="Helical" evidence="1">
    <location>
        <begin position="245"/>
        <end position="260"/>
    </location>
</feature>
<evidence type="ECO:0000313" key="2">
    <source>
        <dbReference type="EMBL" id="SHK15911.1"/>
    </source>
</evidence>
<dbReference type="AlphaFoldDB" id="A0A1M6Q6U0"/>
<organism evidence="2 3">
    <name type="scientific">Clostridium cavendishii DSM 21758</name>
    <dbReference type="NCBI Taxonomy" id="1121302"/>
    <lineage>
        <taxon>Bacteria</taxon>
        <taxon>Bacillati</taxon>
        <taxon>Bacillota</taxon>
        <taxon>Clostridia</taxon>
        <taxon>Eubacteriales</taxon>
        <taxon>Clostridiaceae</taxon>
        <taxon>Clostridium</taxon>
    </lineage>
</organism>
<feature type="transmembrane region" description="Helical" evidence="1">
    <location>
        <begin position="12"/>
        <end position="31"/>
    </location>
</feature>
<reference evidence="2 3" key="1">
    <citation type="submission" date="2016-11" db="EMBL/GenBank/DDBJ databases">
        <authorList>
            <person name="Jaros S."/>
            <person name="Januszkiewicz K."/>
            <person name="Wedrychowicz H."/>
        </authorList>
    </citation>
    <scope>NUCLEOTIDE SEQUENCE [LARGE SCALE GENOMIC DNA]</scope>
    <source>
        <strain evidence="2 3">DSM 21758</strain>
    </source>
</reference>
<keyword evidence="1" id="KW-1133">Transmembrane helix</keyword>
<feature type="transmembrane region" description="Helical" evidence="1">
    <location>
        <begin position="219"/>
        <end position="239"/>
    </location>
</feature>
<protein>
    <submittedName>
        <fullName evidence="2">Oligosaccharide repeat unit polymerase</fullName>
    </submittedName>
</protein>
<dbReference type="InterPro" id="IPR029468">
    <property type="entry name" value="O-ag_pol_Wzy"/>
</dbReference>
<feature type="transmembrane region" description="Helical" evidence="1">
    <location>
        <begin position="267"/>
        <end position="285"/>
    </location>
</feature>
<feature type="transmembrane region" description="Helical" evidence="1">
    <location>
        <begin position="94"/>
        <end position="115"/>
    </location>
</feature>
<keyword evidence="3" id="KW-1185">Reference proteome</keyword>
<keyword evidence="1" id="KW-0472">Membrane</keyword>
<dbReference type="Proteomes" id="UP000184310">
    <property type="component" value="Unassembled WGS sequence"/>
</dbReference>
<name>A0A1M6Q6U0_9CLOT</name>
<dbReference type="NCBIfam" id="TIGR04370">
    <property type="entry name" value="glyco_rpt_poly"/>
    <property type="match status" value="1"/>
</dbReference>
<feature type="transmembrane region" description="Helical" evidence="1">
    <location>
        <begin position="451"/>
        <end position="472"/>
    </location>
</feature>
<feature type="transmembrane region" description="Helical" evidence="1">
    <location>
        <begin position="68"/>
        <end position="88"/>
    </location>
</feature>
<dbReference type="STRING" id="1121302.SAMN02745163_03304"/>
<keyword evidence="1" id="KW-0812">Transmembrane</keyword>
<sequence length="483" mass="56182">MTNKLESNRIKLMASIGAIFTLFIGILMYLGFYKATFIALMIFFTIIVLTAIIYSLKSNNDLFEINNVFMAVYFLYTTGFQLNNMYYTSGIPPYYSYIFTTILAIIGFIAYWIGYNKIFNDKNKKFFRETRKIKERQLNFKILLLAIFSFFLIACLSFGTYLMAYGGIRNYINVGYGAERYLIDTSHVHGAGIHWVASTILILFVVATLYKDQYKKTTLFLRIFVYISSIVITACYFLTGNRHNIVIFSLCFIAIFHYFYKRIDVKVGLIVFGALFVFLIMYTSFRGFLGSGDVVNGVINAIKSKQFEIFYFQIGEFSQTSKSLNEVIVYTQNNGYLYGKSYLISLFAWIPGAGRLFDVSKYALSIWRLKYFYPGFYEKGLGFAFFSLSEMFLNFGVFGIVGGMFLWGTLQKFLLNLFKNNKKNIIIVFIYTYSICMFSFDFMRIDFQTFFTAYMQGVTIPLALIFIAYIIFNKMHKFIYKVK</sequence>
<evidence type="ECO:0000256" key="1">
    <source>
        <dbReference type="SAM" id="Phobius"/>
    </source>
</evidence>
<feature type="transmembrane region" description="Helical" evidence="1">
    <location>
        <begin position="37"/>
        <end position="56"/>
    </location>
</feature>
<accession>A0A1M6Q6U0</accession>
<evidence type="ECO:0000313" key="3">
    <source>
        <dbReference type="Proteomes" id="UP000184310"/>
    </source>
</evidence>
<dbReference type="Pfam" id="PF14296">
    <property type="entry name" value="O-ag_pol_Wzy"/>
    <property type="match status" value="1"/>
</dbReference>
<dbReference type="RefSeq" id="WP_072990356.1">
    <property type="nucleotide sequence ID" value="NZ_FQZB01000014.1"/>
</dbReference>